<evidence type="ECO:0000256" key="1">
    <source>
        <dbReference type="SAM" id="SignalP"/>
    </source>
</evidence>
<feature type="chain" id="PRO_5047165358" evidence="1">
    <location>
        <begin position="22"/>
        <end position="456"/>
    </location>
</feature>
<gene>
    <name evidence="2" type="primary">traH_1</name>
    <name evidence="2" type="ORF">GCM10007938_08520</name>
</gene>
<keyword evidence="1" id="KW-0732">Signal</keyword>
<keyword evidence="3" id="KW-1185">Reference proteome</keyword>
<reference evidence="3" key="1">
    <citation type="journal article" date="2019" name="Int. J. Syst. Evol. Microbiol.">
        <title>The Global Catalogue of Microorganisms (GCM) 10K type strain sequencing project: providing services to taxonomists for standard genome sequencing and annotation.</title>
        <authorList>
            <consortium name="The Broad Institute Genomics Platform"/>
            <consortium name="The Broad Institute Genome Sequencing Center for Infectious Disease"/>
            <person name="Wu L."/>
            <person name="Ma J."/>
        </authorList>
    </citation>
    <scope>NUCLEOTIDE SEQUENCE [LARGE SCALE GENOMIC DNA]</scope>
    <source>
        <strain evidence="3">NBRC 108723</strain>
    </source>
</reference>
<evidence type="ECO:0000313" key="2">
    <source>
        <dbReference type="EMBL" id="GLT17075.1"/>
    </source>
</evidence>
<protein>
    <submittedName>
        <fullName evidence="2">Conjugal transfer protein TraH</fullName>
    </submittedName>
</protein>
<dbReference type="Pfam" id="PF06122">
    <property type="entry name" value="TraH"/>
    <property type="match status" value="1"/>
</dbReference>
<name>A0ABQ6EX40_9VIBR</name>
<accession>A0ABQ6EX40</accession>
<dbReference type="EMBL" id="BSPW01000019">
    <property type="protein sequence ID" value="GLT17075.1"/>
    <property type="molecule type" value="Genomic_DNA"/>
</dbReference>
<proteinExistence type="predicted"/>
<sequence length="456" mass="49049">MRKTILAAIIAASTVTAPVSAGGLQSEMDRLFNEMSNTTLPGVHESQRRGVFTGGRYTVKSRIYEQNLVSFTPPSWKAGCGGVDMFGGSFSFINAEQLVTMMRAVAANAKGYAFQLALDNVFPDGAKWMENFQKKVQALNQHLANSCQLAQGIVNDATSAFDIQHKTKASIKATGAGLYDDMFGSVQEQDGETPLRKLKNNDPAKYQEMIGNIVWKQLKVNSVSAWFQYGDTALLEAMLSLTGSVIVGDLVADASGGDTNPVSRLPGGLVSLSDLVGGGQVKIYDCDDDCLAPARQTVTITSVRQKIYEAFAGTNSRPGIVFKYRSNIGSITSDEQALITNLPASVGTIIRNLAVLSDSVANSFADESATVIANAMVYDLATQMISAAELAVSNADSPHKNEVMVQLERARKNIENEHRQMVEQYGSVSDIVTRYNQIIKNVQAQRLSLTSSSGGA</sequence>
<feature type="signal peptide" evidence="1">
    <location>
        <begin position="1"/>
        <end position="21"/>
    </location>
</feature>
<comment type="caution">
    <text evidence="2">The sequence shown here is derived from an EMBL/GenBank/DDBJ whole genome shotgun (WGS) entry which is preliminary data.</text>
</comment>
<organism evidence="2 3">
    <name type="scientific">Vibrio zhanjiangensis</name>
    <dbReference type="NCBI Taxonomy" id="1046128"/>
    <lineage>
        <taxon>Bacteria</taxon>
        <taxon>Pseudomonadati</taxon>
        <taxon>Pseudomonadota</taxon>
        <taxon>Gammaproteobacteria</taxon>
        <taxon>Vibrionales</taxon>
        <taxon>Vibrionaceae</taxon>
        <taxon>Vibrio</taxon>
    </lineage>
</organism>
<dbReference type="InterPro" id="IPR010927">
    <property type="entry name" value="T4SS_TraH"/>
</dbReference>
<dbReference type="Proteomes" id="UP001157138">
    <property type="component" value="Unassembled WGS sequence"/>
</dbReference>
<dbReference type="RefSeq" id="WP_284190995.1">
    <property type="nucleotide sequence ID" value="NZ_BSPW01000019.1"/>
</dbReference>
<evidence type="ECO:0000313" key="3">
    <source>
        <dbReference type="Proteomes" id="UP001157138"/>
    </source>
</evidence>